<proteinExistence type="predicted"/>
<evidence type="ECO:0000313" key="2">
    <source>
        <dbReference type="Proteomes" id="UP000248553"/>
    </source>
</evidence>
<dbReference type="OrthoDB" id="9835063at2"/>
<dbReference type="EMBL" id="QHKM01000001">
    <property type="protein sequence ID" value="RAK69708.1"/>
    <property type="molecule type" value="Genomic_DNA"/>
</dbReference>
<reference evidence="2" key="1">
    <citation type="submission" date="2018-05" db="EMBL/GenBank/DDBJ databases">
        <authorList>
            <person name="Nie L."/>
        </authorList>
    </citation>
    <scope>NUCLEOTIDE SEQUENCE [LARGE SCALE GENOMIC DNA]</scope>
    <source>
        <strain evidence="2">NL</strain>
    </source>
</reference>
<organism evidence="1 2">
    <name type="scientific">Hymenobacter edaphi</name>
    <dbReference type="NCBI Taxonomy" id="2211146"/>
    <lineage>
        <taxon>Bacteria</taxon>
        <taxon>Pseudomonadati</taxon>
        <taxon>Bacteroidota</taxon>
        <taxon>Cytophagia</taxon>
        <taxon>Cytophagales</taxon>
        <taxon>Hymenobacteraceae</taxon>
        <taxon>Hymenobacter</taxon>
    </lineage>
</organism>
<protein>
    <submittedName>
        <fullName evidence="1">Uncharacterized protein</fullName>
    </submittedName>
</protein>
<dbReference type="AlphaFoldDB" id="A0A328BX86"/>
<dbReference type="RefSeq" id="WP_111476444.1">
    <property type="nucleotide sequence ID" value="NZ_QHKM01000001.1"/>
</dbReference>
<dbReference type="Proteomes" id="UP000248553">
    <property type="component" value="Unassembled WGS sequence"/>
</dbReference>
<comment type="caution">
    <text evidence="1">The sequence shown here is derived from an EMBL/GenBank/DDBJ whole genome shotgun (WGS) entry which is preliminary data.</text>
</comment>
<accession>A0A328BX86</accession>
<evidence type="ECO:0000313" key="1">
    <source>
        <dbReference type="EMBL" id="RAK69708.1"/>
    </source>
</evidence>
<sequence length="227" mass="24588">MYCLLSPLLLPALPAAGQQARAHAGHWSVSSSLLVGRLRYPAARQRSGSAENGTDYTLSGHPPQVGAAVGASLALPVPPGNRNTYLLLSLRAAYNRRLLAVHAAPYAPGGAPPPAYDARFRYRTVDAQVGLGVRHYLSPRRRLFWEIGPMLALTCQDYSRLDSEAAAHRYLPAPGTNVLLRGVFGLRPARRWQLAAGYARGLVLRRTQVATAEDFAELTVHYALSAL</sequence>
<name>A0A328BX86_9BACT</name>
<gene>
    <name evidence="1" type="ORF">DLM85_02310</name>
</gene>
<keyword evidence="2" id="KW-1185">Reference proteome</keyword>